<dbReference type="Proteomes" id="UP000324917">
    <property type="component" value="Unassembled WGS sequence"/>
</dbReference>
<gene>
    <name evidence="1" type="ORF">MiTe_01032</name>
</gene>
<comment type="caution">
    <text evidence="1">The sequence shown here is derived from an EMBL/GenBank/DDBJ whole genome shotgun (WGS) entry which is preliminary data.</text>
</comment>
<organism evidence="1 2">
    <name type="scientific">Microcystis aeruginosa NIES-2520</name>
    <dbReference type="NCBI Taxonomy" id="2303982"/>
    <lineage>
        <taxon>Bacteria</taxon>
        <taxon>Bacillati</taxon>
        <taxon>Cyanobacteriota</taxon>
        <taxon>Cyanophyceae</taxon>
        <taxon>Oscillatoriophycideae</taxon>
        <taxon>Chroococcales</taxon>
        <taxon>Microcystaceae</taxon>
        <taxon>Microcystis</taxon>
    </lineage>
</organism>
<evidence type="ECO:0000313" key="1">
    <source>
        <dbReference type="EMBL" id="GCA74210.1"/>
    </source>
</evidence>
<reference evidence="1 2" key="1">
    <citation type="submission" date="2018-09" db="EMBL/GenBank/DDBJ databases">
        <title>Evolutionary history of phycoerythrin pigmentation in the water bloom-forming cyanobacterium Microcystis aeruginosa.</title>
        <authorList>
            <person name="Tanabe Y."/>
            <person name="Tanabe Y."/>
            <person name="Yamaguchi H."/>
        </authorList>
    </citation>
    <scope>NUCLEOTIDE SEQUENCE [LARGE SCALE GENOMIC DNA]</scope>
    <source>
        <strain evidence="1 2">NIES-2520</strain>
    </source>
</reference>
<evidence type="ECO:0000313" key="2">
    <source>
        <dbReference type="Proteomes" id="UP000324917"/>
    </source>
</evidence>
<protein>
    <submittedName>
        <fullName evidence="1">Uncharacterized protein</fullName>
    </submittedName>
</protein>
<dbReference type="EMBL" id="BHVP01000012">
    <property type="protein sequence ID" value="GCA74210.1"/>
    <property type="molecule type" value="Genomic_DNA"/>
</dbReference>
<name>A0A5A5RDP2_MICAE</name>
<accession>A0A5A5RDP2</accession>
<sequence length="31" mass="3405">MPNLTLSNEQVIELGSAEKVCWWGQGVGCRV</sequence>
<dbReference type="AlphaFoldDB" id="A0A5A5RDP2"/>
<proteinExistence type="predicted"/>